<organism evidence="1 2">
    <name type="scientific">Punica granatum</name>
    <name type="common">Pomegranate</name>
    <dbReference type="NCBI Taxonomy" id="22663"/>
    <lineage>
        <taxon>Eukaryota</taxon>
        <taxon>Viridiplantae</taxon>
        <taxon>Streptophyta</taxon>
        <taxon>Embryophyta</taxon>
        <taxon>Tracheophyta</taxon>
        <taxon>Spermatophyta</taxon>
        <taxon>Magnoliopsida</taxon>
        <taxon>eudicotyledons</taxon>
        <taxon>Gunneridae</taxon>
        <taxon>Pentapetalae</taxon>
        <taxon>rosids</taxon>
        <taxon>malvids</taxon>
        <taxon>Myrtales</taxon>
        <taxon>Lythraceae</taxon>
        <taxon>Punica</taxon>
    </lineage>
</organism>
<dbReference type="PANTHER" id="PTHR33702">
    <property type="entry name" value="BNAA09G40010D PROTEIN"/>
    <property type="match status" value="1"/>
</dbReference>
<keyword evidence="2" id="KW-1185">Reference proteome</keyword>
<name>A0A2I0JU33_PUNGR</name>
<dbReference type="EMBL" id="PGOL01001231">
    <property type="protein sequence ID" value="PKI59814.1"/>
    <property type="molecule type" value="Genomic_DNA"/>
</dbReference>
<gene>
    <name evidence="1" type="ORF">CRG98_019820</name>
</gene>
<dbReference type="Proteomes" id="UP000233551">
    <property type="component" value="Unassembled WGS sequence"/>
</dbReference>
<proteinExistence type="predicted"/>
<sequence>MELLPSAYYENLRRFLRRRRYQRLSSPTNSRKRLKIARLGGRGPRRAPPRLRLKLVSPVRLLAKFHEVYVRMMIQLAQNLGSSKGPRVLRGKRDKKCEPVHVVSAGEEVDGRLVVEYYNRLMAAREFALC</sequence>
<comment type="caution">
    <text evidence="1">The sequence shown here is derived from an EMBL/GenBank/DDBJ whole genome shotgun (WGS) entry which is preliminary data.</text>
</comment>
<accession>A0A2I0JU33</accession>
<protein>
    <submittedName>
        <fullName evidence="1">Uncharacterized protein</fullName>
    </submittedName>
</protein>
<reference evidence="1 2" key="1">
    <citation type="submission" date="2017-11" db="EMBL/GenBank/DDBJ databases">
        <title>De-novo sequencing of pomegranate (Punica granatum L.) genome.</title>
        <authorList>
            <person name="Akparov Z."/>
            <person name="Amiraslanov A."/>
            <person name="Hajiyeva S."/>
            <person name="Abbasov M."/>
            <person name="Kaur K."/>
            <person name="Hamwieh A."/>
            <person name="Solovyev V."/>
            <person name="Salamov A."/>
            <person name="Braich B."/>
            <person name="Kosarev P."/>
            <person name="Mahmoud A."/>
            <person name="Hajiyev E."/>
            <person name="Babayeva S."/>
            <person name="Izzatullayeva V."/>
            <person name="Mammadov A."/>
            <person name="Mammadov A."/>
            <person name="Sharifova S."/>
            <person name="Ojaghi J."/>
            <person name="Eynullazada K."/>
            <person name="Bayramov B."/>
            <person name="Abdulazimova A."/>
            <person name="Shahmuradov I."/>
        </authorList>
    </citation>
    <scope>NUCLEOTIDE SEQUENCE [LARGE SCALE GENOMIC DNA]</scope>
    <source>
        <strain evidence="2">cv. AG2017</strain>
        <tissue evidence="1">Leaf</tissue>
    </source>
</reference>
<dbReference type="PANTHER" id="PTHR33702:SF2">
    <property type="match status" value="1"/>
</dbReference>
<dbReference type="AlphaFoldDB" id="A0A2I0JU33"/>
<evidence type="ECO:0000313" key="2">
    <source>
        <dbReference type="Proteomes" id="UP000233551"/>
    </source>
</evidence>
<evidence type="ECO:0000313" key="1">
    <source>
        <dbReference type="EMBL" id="PKI59814.1"/>
    </source>
</evidence>